<dbReference type="GO" id="GO:0008270">
    <property type="term" value="F:zinc ion binding"/>
    <property type="evidence" value="ECO:0007669"/>
    <property type="project" value="InterPro"/>
</dbReference>
<evidence type="ECO:0000256" key="7">
    <source>
        <dbReference type="ARBA" id="ARBA00023002"/>
    </source>
</evidence>
<evidence type="ECO:0000256" key="4">
    <source>
        <dbReference type="ARBA" id="ARBA00022723"/>
    </source>
</evidence>
<dbReference type="InterPro" id="IPR020843">
    <property type="entry name" value="ER"/>
</dbReference>
<dbReference type="SUPFAM" id="SSF52788">
    <property type="entry name" value="Phosphotyrosine protein phosphatases I"/>
    <property type="match status" value="1"/>
</dbReference>
<dbReference type="GO" id="GO:0003993">
    <property type="term" value="F:acid phosphatase activity"/>
    <property type="evidence" value="ECO:0007669"/>
    <property type="project" value="UniProtKB-EC"/>
</dbReference>
<comment type="caution">
    <text evidence="12">The sequence shown here is derived from an EMBL/GenBank/DDBJ whole genome shotgun (WGS) entry which is preliminary data.</text>
</comment>
<organism evidence="12 13">
    <name type="scientific">Potamilus streckersoni</name>
    <dbReference type="NCBI Taxonomy" id="2493646"/>
    <lineage>
        <taxon>Eukaryota</taxon>
        <taxon>Metazoa</taxon>
        <taxon>Spiralia</taxon>
        <taxon>Lophotrochozoa</taxon>
        <taxon>Mollusca</taxon>
        <taxon>Bivalvia</taxon>
        <taxon>Autobranchia</taxon>
        <taxon>Heteroconchia</taxon>
        <taxon>Palaeoheterodonta</taxon>
        <taxon>Unionida</taxon>
        <taxon>Unionoidea</taxon>
        <taxon>Unionidae</taxon>
        <taxon>Ambleminae</taxon>
        <taxon>Lampsilini</taxon>
        <taxon>Potamilus</taxon>
    </lineage>
</organism>
<dbReference type="InterPro" id="IPR047109">
    <property type="entry name" value="CAD-like"/>
</dbReference>
<dbReference type="PROSITE" id="PS00059">
    <property type="entry name" value="ADH_ZINC"/>
    <property type="match status" value="1"/>
</dbReference>
<dbReference type="InterPro" id="IPR023485">
    <property type="entry name" value="Ptyr_pPase"/>
</dbReference>
<evidence type="ECO:0000256" key="1">
    <source>
        <dbReference type="ARBA" id="ARBA00001947"/>
    </source>
</evidence>
<dbReference type="PROSITE" id="PS00065">
    <property type="entry name" value="D_2_HYDROXYACID_DH_1"/>
    <property type="match status" value="1"/>
</dbReference>
<gene>
    <name evidence="12" type="ORF">CHS0354_000760</name>
</gene>
<dbReference type="GO" id="GO:0004725">
    <property type="term" value="F:protein tyrosine phosphatase activity"/>
    <property type="evidence" value="ECO:0007669"/>
    <property type="project" value="InterPro"/>
</dbReference>
<reference evidence="12" key="2">
    <citation type="journal article" date="2021" name="Genome Biol. Evol.">
        <title>Developing a high-quality reference genome for a parasitic bivalve with doubly uniparental inheritance (Bivalvia: Unionida).</title>
        <authorList>
            <person name="Smith C.H."/>
        </authorList>
    </citation>
    <scope>NUCLEOTIDE SEQUENCE</scope>
    <source>
        <strain evidence="12">CHS0354</strain>
        <tissue evidence="12">Mantle</tissue>
    </source>
</reference>
<dbReference type="Gene3D" id="3.40.50.2300">
    <property type="match status" value="1"/>
</dbReference>
<dbReference type="Gene3D" id="3.40.50.720">
    <property type="entry name" value="NAD(P)-binding Rossmann-like Domain"/>
    <property type="match status" value="1"/>
</dbReference>
<dbReference type="InterPro" id="IPR029752">
    <property type="entry name" value="D-isomer_DH_CS1"/>
</dbReference>
<protein>
    <recommendedName>
        <fullName evidence="3">acid phosphatase</fullName>
        <ecNumber evidence="3">3.1.3.2</ecNumber>
    </recommendedName>
</protein>
<dbReference type="SUPFAM" id="SSF50129">
    <property type="entry name" value="GroES-like"/>
    <property type="match status" value="1"/>
</dbReference>
<dbReference type="Proteomes" id="UP001195483">
    <property type="component" value="Unassembled WGS sequence"/>
</dbReference>
<comment type="similarity">
    <text evidence="9">Belongs to the zinc-containing alcohol dehydrogenase family.</text>
</comment>
<evidence type="ECO:0000256" key="9">
    <source>
        <dbReference type="RuleBase" id="RU361277"/>
    </source>
</evidence>
<evidence type="ECO:0000256" key="8">
    <source>
        <dbReference type="PIRSR" id="PIRSR617867-1"/>
    </source>
</evidence>
<reference evidence="12" key="1">
    <citation type="journal article" date="2021" name="Genome Biol. Evol.">
        <title>A High-Quality Reference Genome for a Parasitic Bivalve with Doubly Uniparental Inheritance (Bivalvia: Unionida).</title>
        <authorList>
            <person name="Smith C.H."/>
        </authorList>
    </citation>
    <scope>NUCLEOTIDE SEQUENCE</scope>
    <source>
        <strain evidence="12">CHS0354</strain>
    </source>
</reference>
<dbReference type="Pfam" id="PF08240">
    <property type="entry name" value="ADH_N"/>
    <property type="match status" value="1"/>
</dbReference>
<dbReference type="SUPFAM" id="SSF51735">
    <property type="entry name" value="NAD(P)-binding Rossmann-fold domains"/>
    <property type="match status" value="1"/>
</dbReference>
<dbReference type="SMART" id="SM00829">
    <property type="entry name" value="PKS_ER"/>
    <property type="match status" value="1"/>
</dbReference>
<name>A0AAE0T8E2_9BIVA</name>
<proteinExistence type="inferred from homology"/>
<evidence type="ECO:0000256" key="3">
    <source>
        <dbReference type="ARBA" id="ARBA00012646"/>
    </source>
</evidence>
<dbReference type="GO" id="GO:0016616">
    <property type="term" value="F:oxidoreductase activity, acting on the CH-OH group of donors, NAD or NADP as acceptor"/>
    <property type="evidence" value="ECO:0007669"/>
    <property type="project" value="InterPro"/>
</dbReference>
<dbReference type="InterPro" id="IPR011032">
    <property type="entry name" value="GroES-like_sf"/>
</dbReference>
<dbReference type="FunFam" id="3.40.50.720:FF:000022">
    <property type="entry name" value="Cinnamyl alcohol dehydrogenase"/>
    <property type="match status" value="1"/>
</dbReference>
<keyword evidence="4 9" id="KW-0479">Metal-binding</keyword>
<reference evidence="12" key="3">
    <citation type="submission" date="2023-05" db="EMBL/GenBank/DDBJ databases">
        <authorList>
            <person name="Smith C.H."/>
        </authorList>
    </citation>
    <scope>NUCLEOTIDE SEQUENCE</scope>
    <source>
        <strain evidence="12">CHS0354</strain>
        <tissue evidence="12">Mantle</tissue>
    </source>
</reference>
<dbReference type="CDD" id="cd05283">
    <property type="entry name" value="CAD1"/>
    <property type="match status" value="1"/>
</dbReference>
<feature type="active site" description="Proton donor" evidence="8">
    <location>
        <position position="96"/>
    </location>
</feature>
<comment type="cofactor">
    <cofactor evidence="1 9">
        <name>Zn(2+)</name>
        <dbReference type="ChEBI" id="CHEBI:29105"/>
    </cofactor>
</comment>
<dbReference type="AlphaFoldDB" id="A0AAE0T8E2"/>
<dbReference type="PRINTS" id="PR00719">
    <property type="entry name" value="LMWPTPASE"/>
</dbReference>
<dbReference type="EC" id="3.1.3.2" evidence="3"/>
<feature type="domain" description="Enoyl reductase (ER)" evidence="11">
    <location>
        <begin position="115"/>
        <end position="446"/>
    </location>
</feature>
<dbReference type="InterPro" id="IPR036291">
    <property type="entry name" value="NAD(P)-bd_dom_sf"/>
</dbReference>
<dbReference type="EMBL" id="JAEAOA010000085">
    <property type="protein sequence ID" value="KAK3605093.1"/>
    <property type="molecule type" value="Genomic_DNA"/>
</dbReference>
<dbReference type="InterPro" id="IPR017867">
    <property type="entry name" value="Tyr_phospatase_low_mol_wt"/>
</dbReference>
<evidence type="ECO:0000256" key="5">
    <source>
        <dbReference type="ARBA" id="ARBA00022801"/>
    </source>
</evidence>
<evidence type="ECO:0000313" key="12">
    <source>
        <dbReference type="EMBL" id="KAK3605093.1"/>
    </source>
</evidence>
<dbReference type="InterPro" id="IPR036196">
    <property type="entry name" value="Ptyr_pPase_sf"/>
</dbReference>
<evidence type="ECO:0000256" key="6">
    <source>
        <dbReference type="ARBA" id="ARBA00022833"/>
    </source>
</evidence>
<evidence type="ECO:0000256" key="2">
    <source>
        <dbReference type="ARBA" id="ARBA00011063"/>
    </source>
</evidence>
<dbReference type="SMART" id="SM00226">
    <property type="entry name" value="LMWPc"/>
    <property type="match status" value="1"/>
</dbReference>
<dbReference type="InterPro" id="IPR013149">
    <property type="entry name" value="ADH-like_C"/>
</dbReference>
<comment type="similarity">
    <text evidence="2">Belongs to the low molecular weight phosphotyrosine protein phosphatase family.</text>
</comment>
<keyword evidence="6 9" id="KW-0862">Zinc</keyword>
<evidence type="ECO:0000259" key="10">
    <source>
        <dbReference type="SMART" id="SM00226"/>
    </source>
</evidence>
<feature type="domain" description="Phosphotyrosine protein phosphatase I" evidence="10">
    <location>
        <begin position="1"/>
        <end position="122"/>
    </location>
</feature>
<dbReference type="Pfam" id="PF01451">
    <property type="entry name" value="LMWPc"/>
    <property type="match status" value="1"/>
</dbReference>
<accession>A0AAE0T8E2</accession>
<evidence type="ECO:0000313" key="13">
    <source>
        <dbReference type="Proteomes" id="UP001195483"/>
    </source>
</evidence>
<dbReference type="PANTHER" id="PTHR42683">
    <property type="entry name" value="ALDEHYDE REDUCTASE"/>
    <property type="match status" value="1"/>
</dbReference>
<keyword evidence="7" id="KW-0560">Oxidoreductase</keyword>
<dbReference type="Gene3D" id="3.90.180.10">
    <property type="entry name" value="Medium-chain alcohol dehydrogenases, catalytic domain"/>
    <property type="match status" value="1"/>
</dbReference>
<dbReference type="InterPro" id="IPR013154">
    <property type="entry name" value="ADH-like_N"/>
</dbReference>
<dbReference type="Pfam" id="PF00107">
    <property type="entry name" value="ADH_zinc_N"/>
    <property type="match status" value="1"/>
</dbReference>
<keyword evidence="13" id="KW-1185">Reference proteome</keyword>
<evidence type="ECO:0000259" key="11">
    <source>
        <dbReference type="SMART" id="SM00829"/>
    </source>
</evidence>
<sequence length="455" mass="49717">MGLSHKISADSCGTGNYHIGQNAHPLTLATLKKNGINLSHAARQLVKEDFQTYQYLIAMDQSNEQDMKLIASPAEHSKILLMRTFDLERDSLDVPDPYFGADSGTTRAKAYGTTAADAPLKRMDIQRRNVTERDVEIEILYCGICHSDLHTAKNEWGNSLYPVVPGHEIVGKVKQVGSKVTAFKAGDIAAVGCMVDSCRTCHPCKEGMEQFCKSFPTFTYNSPDKHIGEQTFGGYSESIVVDEHFVLRVPTNLNLAAVAPLLCAGITTYSPLKRWNVGAGKKVGIVGIGGLGHVAIKLAKAMGAYVVVFTTSKSKVKDANELGANEVVISTDEPAMSSYANSLDFILDTVSATHNINSYLNLLKLDGTFVMVGAPEHPLSLAAFSIIFPRRILTGSLIGGIPETQEMLNFCAKHNITADIELIDIQEINKAYERLVKNDVHYRFVIDMSSLKKET</sequence>
<dbReference type="InterPro" id="IPR002328">
    <property type="entry name" value="ADH_Zn_CS"/>
</dbReference>
<keyword evidence="5" id="KW-0378">Hydrolase</keyword>